<evidence type="ECO:0000313" key="7">
    <source>
        <dbReference type="Proteomes" id="UP001524478"/>
    </source>
</evidence>
<dbReference type="PANTHER" id="PTHR10799">
    <property type="entry name" value="SNF2/RAD54 HELICASE FAMILY"/>
    <property type="match status" value="1"/>
</dbReference>
<comment type="caution">
    <text evidence="6">The sequence shown here is derived from an EMBL/GenBank/DDBJ whole genome shotgun (WGS) entry which is preliminary data.</text>
</comment>
<dbReference type="InterPro" id="IPR007527">
    <property type="entry name" value="Znf_SWIM"/>
</dbReference>
<keyword evidence="7" id="KW-1185">Reference proteome</keyword>
<dbReference type="PROSITE" id="PS50966">
    <property type="entry name" value="ZF_SWIM"/>
    <property type="match status" value="1"/>
</dbReference>
<dbReference type="CDD" id="cd18012">
    <property type="entry name" value="DEXQc_arch_SWI2_SNF2"/>
    <property type="match status" value="1"/>
</dbReference>
<accession>A0ABT1S7D8</accession>
<dbReference type="PROSITE" id="PS51194">
    <property type="entry name" value="HELICASE_CTER"/>
    <property type="match status" value="1"/>
</dbReference>
<dbReference type="PROSITE" id="PS51192">
    <property type="entry name" value="HELICASE_ATP_BIND_1"/>
    <property type="match status" value="1"/>
</dbReference>
<dbReference type="InterPro" id="IPR027417">
    <property type="entry name" value="P-loop_NTPase"/>
</dbReference>
<dbReference type="SUPFAM" id="SSF52540">
    <property type="entry name" value="P-loop containing nucleoside triphosphate hydrolases"/>
    <property type="match status" value="2"/>
</dbReference>
<sequence>MSRLTDEILIDRVELYDTYEKGKQYYESGKVREVKTTPNHNYYVASVVGSSVYKSIVEFNSYDNIVATSCTCGAYKKYHGDCKHIVALLMLIMDYEKTSLTRCKKSEGDIKNILHYYSQESSDIKTPVNLEINFKLTDEGAFLDFRIGVDKLYVVRGAEKFISDLQENREIEFGKKFRFSPEIHCFNSNDKKLIDFISLLYENYEINFYNSYGNKYSSTFKGNSIYLGPESLKRFFELMKDRKFNANIYHSYVEDIIVTDEDMELNLKIEESKEDLLLRVVDGSQLISLTPNGEYFFYKDKIYQLSQEKINNIMPIYNEIIKKETTAIRIEKDLKETFISEVLPVIRRHSKLIIDKNVEESIYSEPLHSIMYFDKQDELILGKVIFNYGNISINPFSSQKTNDLNTEKILLRDIETERTIMMLLEQGDFKVEDGGFYLEEEEQIYDFITDIIPELQKHCEVYYSESFKKVGLISPKSFKGGLKLDDKSDILEFNFDIEGVDDFEFENILGSLREKKKYYKLKNGSFLSLDNKAFDHIVDMLNYLDIEGKDFHDGNVKIPKFRTLYLDKFIRDRGIEYIKKNVNFKRLVQDINDPDDIEYELPKGLIADLRDYQKFGFRWLKTLSNYGFGGVLADEMGLGKTIQMISFLLSEKEEKGSEASIVIVPTSLVYNWEEEVKRFSPSLKTLVVVGSKDERNKLISTIKDYDLIITSYPLIRRDIGEYKDIFFRYCILDEAQYIKNQESLSAKSVKNIKAKNYFALTGTPMENSLSELWSIFDFLMPGYLLTSKKFIRKYEWPIVKKEDNEKLKELSNQIRPFILRRSKKEVLKELPDKIEQKIVVDMLKDQKKLYKAYLQAIKGEIDDEINTKGYSRSHIKILAGLTRLRQICCHPGIFVEGYNGGSGKLDSLEEIVVEAVASGHRILIFSQFTTMLEKIKKLLESNKIKTLYLDGGTPIMERSNLVMDFNKGIGDVFLISLKAGGTGLNLPSADMVIHFDPWWNPAVEDQATDRAHRIGQEKTVQVIKLVAKGTIEEKIFKLQEKKKEMIDKVITDGETLISKLSEEEIMSLFDME</sequence>
<protein>
    <submittedName>
        <fullName evidence="6">SNF2 helicase associated domain-containing protein</fullName>
    </submittedName>
</protein>
<feature type="domain" description="Helicase ATP-binding" evidence="4">
    <location>
        <begin position="621"/>
        <end position="782"/>
    </location>
</feature>
<name>A0ABT1S7D8_9FIRM</name>
<dbReference type="EMBL" id="JANGAC010000003">
    <property type="protein sequence ID" value="MCQ4922383.1"/>
    <property type="molecule type" value="Genomic_DNA"/>
</dbReference>
<evidence type="ECO:0000259" key="5">
    <source>
        <dbReference type="PROSITE" id="PS51194"/>
    </source>
</evidence>
<evidence type="ECO:0000256" key="1">
    <source>
        <dbReference type="ARBA" id="ARBA00022801"/>
    </source>
</evidence>
<dbReference type="Pfam" id="PF08455">
    <property type="entry name" value="SNF2_assoc"/>
    <property type="match status" value="1"/>
</dbReference>
<dbReference type="InterPro" id="IPR038718">
    <property type="entry name" value="SNF2-like_sf"/>
</dbReference>
<evidence type="ECO:0000259" key="3">
    <source>
        <dbReference type="PROSITE" id="PS50966"/>
    </source>
</evidence>
<dbReference type="InterPro" id="IPR013663">
    <property type="entry name" value="Helicase_SWF/SNF/SWI_bac"/>
</dbReference>
<dbReference type="Proteomes" id="UP001524478">
    <property type="component" value="Unassembled WGS sequence"/>
</dbReference>
<keyword evidence="2" id="KW-0863">Zinc-finger</keyword>
<dbReference type="InterPro" id="IPR049730">
    <property type="entry name" value="SNF2/RAD54-like_C"/>
</dbReference>
<dbReference type="Gene3D" id="3.40.50.10810">
    <property type="entry name" value="Tandem AAA-ATPase domain"/>
    <property type="match status" value="1"/>
</dbReference>
<keyword evidence="2" id="KW-0479">Metal-binding</keyword>
<dbReference type="Pfam" id="PF00271">
    <property type="entry name" value="Helicase_C"/>
    <property type="match status" value="1"/>
</dbReference>
<evidence type="ECO:0000259" key="4">
    <source>
        <dbReference type="PROSITE" id="PS51192"/>
    </source>
</evidence>
<dbReference type="Pfam" id="PF00176">
    <property type="entry name" value="SNF2-rel_dom"/>
    <property type="match status" value="1"/>
</dbReference>
<keyword evidence="2" id="KW-0862">Zinc</keyword>
<dbReference type="SMART" id="SM00490">
    <property type="entry name" value="HELICc"/>
    <property type="match status" value="1"/>
</dbReference>
<dbReference type="RefSeq" id="WP_256310664.1">
    <property type="nucleotide sequence ID" value="NZ_JANGAC010000003.1"/>
</dbReference>
<dbReference type="InterPro" id="IPR000330">
    <property type="entry name" value="SNF2_N"/>
</dbReference>
<reference evidence="6 7" key="1">
    <citation type="submission" date="2022-06" db="EMBL/GenBank/DDBJ databases">
        <title>Isolation of gut microbiota from human fecal samples.</title>
        <authorList>
            <person name="Pamer E.G."/>
            <person name="Barat B."/>
            <person name="Waligurski E."/>
            <person name="Medina S."/>
            <person name="Paddock L."/>
            <person name="Mostad J."/>
        </authorList>
    </citation>
    <scope>NUCLEOTIDE SEQUENCE [LARGE SCALE GENOMIC DNA]</scope>
    <source>
        <strain evidence="6 7">DFI.7.95</strain>
    </source>
</reference>
<feature type="domain" description="SWIM-type" evidence="3">
    <location>
        <begin position="55"/>
        <end position="93"/>
    </location>
</feature>
<organism evidence="6 7">
    <name type="scientific">Tissierella carlieri</name>
    <dbReference type="NCBI Taxonomy" id="689904"/>
    <lineage>
        <taxon>Bacteria</taxon>
        <taxon>Bacillati</taxon>
        <taxon>Bacillota</taxon>
        <taxon>Tissierellia</taxon>
        <taxon>Tissierellales</taxon>
        <taxon>Tissierellaceae</taxon>
        <taxon>Tissierella</taxon>
    </lineage>
</organism>
<evidence type="ECO:0000256" key="2">
    <source>
        <dbReference type="PROSITE-ProRule" id="PRU00325"/>
    </source>
</evidence>
<dbReference type="CDD" id="cd18793">
    <property type="entry name" value="SF2_C_SNF"/>
    <property type="match status" value="1"/>
</dbReference>
<dbReference type="SMART" id="SM00487">
    <property type="entry name" value="DEXDc"/>
    <property type="match status" value="1"/>
</dbReference>
<gene>
    <name evidence="6" type="ORF">NE686_04745</name>
</gene>
<proteinExistence type="predicted"/>
<dbReference type="Gene3D" id="3.40.50.300">
    <property type="entry name" value="P-loop containing nucleotide triphosphate hydrolases"/>
    <property type="match status" value="1"/>
</dbReference>
<keyword evidence="1" id="KW-0378">Hydrolase</keyword>
<feature type="domain" description="Helicase C-terminal" evidence="5">
    <location>
        <begin position="907"/>
        <end position="1064"/>
    </location>
</feature>
<evidence type="ECO:0000313" key="6">
    <source>
        <dbReference type="EMBL" id="MCQ4922383.1"/>
    </source>
</evidence>
<dbReference type="Pfam" id="PF04434">
    <property type="entry name" value="SWIM"/>
    <property type="match status" value="1"/>
</dbReference>
<dbReference type="InterPro" id="IPR014001">
    <property type="entry name" value="Helicase_ATP-bd"/>
</dbReference>
<dbReference type="InterPro" id="IPR001650">
    <property type="entry name" value="Helicase_C-like"/>
</dbReference>